<dbReference type="GO" id="GO:0005524">
    <property type="term" value="F:ATP binding"/>
    <property type="evidence" value="ECO:0007669"/>
    <property type="project" value="UniProtKB-KW"/>
</dbReference>
<dbReference type="PROSITE" id="PS00211">
    <property type="entry name" value="ABC_TRANSPORTER_1"/>
    <property type="match status" value="2"/>
</dbReference>
<dbReference type="CDD" id="cd03215">
    <property type="entry name" value="ABC_Carb_Monos_II"/>
    <property type="match status" value="1"/>
</dbReference>
<dbReference type="SUPFAM" id="SSF52540">
    <property type="entry name" value="P-loop containing nucleoside triphosphate hydrolases"/>
    <property type="match status" value="2"/>
</dbReference>
<name>A0A7M2REI8_9FIRM</name>
<dbReference type="CDD" id="cd03216">
    <property type="entry name" value="ABC_Carb_Monos_I"/>
    <property type="match status" value="1"/>
</dbReference>
<dbReference type="GO" id="GO:0016887">
    <property type="term" value="F:ATP hydrolysis activity"/>
    <property type="evidence" value="ECO:0007669"/>
    <property type="project" value="InterPro"/>
</dbReference>
<dbReference type="RefSeq" id="WP_193735021.1">
    <property type="nucleotide sequence ID" value="NZ_CP063304.1"/>
</dbReference>
<organism evidence="4 5">
    <name type="scientific">Blautia liquoris</name>
    <dbReference type="NCBI Taxonomy" id="2779518"/>
    <lineage>
        <taxon>Bacteria</taxon>
        <taxon>Bacillati</taxon>
        <taxon>Bacillota</taxon>
        <taxon>Clostridia</taxon>
        <taxon>Lachnospirales</taxon>
        <taxon>Lachnospiraceae</taxon>
        <taxon>Blautia</taxon>
    </lineage>
</organism>
<accession>A0A7M2REI8</accession>
<evidence type="ECO:0000256" key="2">
    <source>
        <dbReference type="ARBA" id="ARBA00022840"/>
    </source>
</evidence>
<dbReference type="KEGG" id="bliq:INP51_11670"/>
<proteinExistence type="predicted"/>
<keyword evidence="2 4" id="KW-0067">ATP-binding</keyword>
<sequence>MFLELKNITKTFGPTIANDNVSFGLNKGEILAVIGENGAGKTTIMKILYGLNQADAGEIFMNGEKINIQSVQDAIAHGIGMVQQHFMLFNDYTVTENIVYGKEPAKSGFFDRKKARGIVQNLSSEYGLHIDPDLQVEECSVGMRQRIEILKVLYQDADIIIFDEPTAVLVPQEIDELLKTLKHLASLGKTIIIITHKLQEVMDVADRAVVMRKGQYVGERKICETDIKELSCLMVGKGIAARKIPKKTPGDKVLEVQDLYYESEGVPIIKGLSLHIQEGEIVGLAGVSGNGQTELIQCLTGLLHASKGKIELNGQDISQKGVREIRDTGCAHIPEDRYDFGCAVNADLEETALMGYEHQPVFSAHGIMNKRHSREFTMELLKKYSVKYSDIRDRAGALSGGNIQKLIVAREVEHQSKFLIAAEPTRGVDIGAQEFIHDQLVKKRNSGDGILLVSSELSEVLSLSDRVYVIYDGQIRGEFDRDQVDAEKAGYLMMGGHDEQV</sequence>
<reference evidence="4 5" key="1">
    <citation type="submission" date="2020-10" db="EMBL/GenBank/DDBJ databases">
        <title>Blautia liquoris sp.nov., isolated from the mud in a fermentation cellar used for the production of Chinese strong-flavoured liquor.</title>
        <authorList>
            <person name="Lu L."/>
        </authorList>
    </citation>
    <scope>NUCLEOTIDE SEQUENCE [LARGE SCALE GENOMIC DNA]</scope>
    <source>
        <strain evidence="4 5">LZLJ-3</strain>
    </source>
</reference>
<dbReference type="PANTHER" id="PTHR43790">
    <property type="entry name" value="CARBOHYDRATE TRANSPORT ATP-BINDING PROTEIN MG119-RELATED"/>
    <property type="match status" value="1"/>
</dbReference>
<dbReference type="Proteomes" id="UP000593601">
    <property type="component" value="Chromosome"/>
</dbReference>
<gene>
    <name evidence="4" type="ORF">INP51_11670</name>
</gene>
<dbReference type="SMART" id="SM00382">
    <property type="entry name" value="AAA"/>
    <property type="match status" value="2"/>
</dbReference>
<dbReference type="InterPro" id="IPR027417">
    <property type="entry name" value="P-loop_NTPase"/>
</dbReference>
<dbReference type="PROSITE" id="PS50893">
    <property type="entry name" value="ABC_TRANSPORTER_2"/>
    <property type="match status" value="2"/>
</dbReference>
<dbReference type="InterPro" id="IPR050107">
    <property type="entry name" value="ABC_carbohydrate_import_ATPase"/>
</dbReference>
<feature type="domain" description="ABC transporter" evidence="3">
    <location>
        <begin position="3"/>
        <end position="238"/>
    </location>
</feature>
<evidence type="ECO:0000313" key="4">
    <source>
        <dbReference type="EMBL" id="QOV18659.1"/>
    </source>
</evidence>
<dbReference type="EMBL" id="CP063304">
    <property type="protein sequence ID" value="QOV18659.1"/>
    <property type="molecule type" value="Genomic_DNA"/>
</dbReference>
<dbReference type="InterPro" id="IPR003439">
    <property type="entry name" value="ABC_transporter-like_ATP-bd"/>
</dbReference>
<dbReference type="PANTHER" id="PTHR43790:SF4">
    <property type="entry name" value="GUANOSINE IMPORT ATP-BINDING PROTEIN NUPO"/>
    <property type="match status" value="1"/>
</dbReference>
<keyword evidence="1" id="KW-0547">Nucleotide-binding</keyword>
<dbReference type="InterPro" id="IPR017871">
    <property type="entry name" value="ABC_transporter-like_CS"/>
</dbReference>
<protein>
    <submittedName>
        <fullName evidence="4">ABC transporter ATP-binding protein</fullName>
    </submittedName>
</protein>
<dbReference type="AlphaFoldDB" id="A0A7M2REI8"/>
<evidence type="ECO:0000259" key="3">
    <source>
        <dbReference type="PROSITE" id="PS50893"/>
    </source>
</evidence>
<dbReference type="Pfam" id="PF00005">
    <property type="entry name" value="ABC_tran"/>
    <property type="match status" value="2"/>
</dbReference>
<keyword evidence="5" id="KW-1185">Reference proteome</keyword>
<evidence type="ECO:0000313" key="5">
    <source>
        <dbReference type="Proteomes" id="UP000593601"/>
    </source>
</evidence>
<evidence type="ECO:0000256" key="1">
    <source>
        <dbReference type="ARBA" id="ARBA00022741"/>
    </source>
</evidence>
<dbReference type="Gene3D" id="3.40.50.300">
    <property type="entry name" value="P-loop containing nucleotide triphosphate hydrolases"/>
    <property type="match status" value="2"/>
</dbReference>
<feature type="domain" description="ABC transporter" evidence="3">
    <location>
        <begin position="254"/>
        <end position="497"/>
    </location>
</feature>
<dbReference type="InterPro" id="IPR003593">
    <property type="entry name" value="AAA+_ATPase"/>
</dbReference>